<reference evidence="1 2" key="1">
    <citation type="journal article" date="2021" name="Elife">
        <title>Chloroplast acquisition without the gene transfer in kleptoplastic sea slugs, Plakobranchus ocellatus.</title>
        <authorList>
            <person name="Maeda T."/>
            <person name="Takahashi S."/>
            <person name="Yoshida T."/>
            <person name="Shimamura S."/>
            <person name="Takaki Y."/>
            <person name="Nagai Y."/>
            <person name="Toyoda A."/>
            <person name="Suzuki Y."/>
            <person name="Arimoto A."/>
            <person name="Ishii H."/>
            <person name="Satoh N."/>
            <person name="Nishiyama T."/>
            <person name="Hasebe M."/>
            <person name="Maruyama T."/>
            <person name="Minagawa J."/>
            <person name="Obokata J."/>
            <person name="Shigenobu S."/>
        </authorList>
    </citation>
    <scope>NUCLEOTIDE SEQUENCE [LARGE SCALE GENOMIC DNA]</scope>
</reference>
<name>A0AAV4BDD2_9GAST</name>
<protein>
    <recommendedName>
        <fullName evidence="3">DDE Tnp4 domain-containing protein</fullName>
    </recommendedName>
</protein>
<evidence type="ECO:0000313" key="2">
    <source>
        <dbReference type="Proteomes" id="UP000735302"/>
    </source>
</evidence>
<dbReference type="EMBL" id="BLXT01004835">
    <property type="protein sequence ID" value="GFO17555.1"/>
    <property type="molecule type" value="Genomic_DNA"/>
</dbReference>
<comment type="caution">
    <text evidence="1">The sequence shown here is derived from an EMBL/GenBank/DDBJ whole genome shotgun (WGS) entry which is preliminary data.</text>
</comment>
<keyword evidence="2" id="KW-1185">Reference proteome</keyword>
<sequence length="103" mass="11587">MEKKKLGLPQPDKIPNTDIGLAHVYVGDEPFALTQSLMRPFPRRQLNNDRRIFSYRLARAKRQVKCAFGIASSMWSQNMLQTLSKQSALHTITVKKGGRCGAA</sequence>
<organism evidence="1 2">
    <name type="scientific">Plakobranchus ocellatus</name>
    <dbReference type="NCBI Taxonomy" id="259542"/>
    <lineage>
        <taxon>Eukaryota</taxon>
        <taxon>Metazoa</taxon>
        <taxon>Spiralia</taxon>
        <taxon>Lophotrochozoa</taxon>
        <taxon>Mollusca</taxon>
        <taxon>Gastropoda</taxon>
        <taxon>Heterobranchia</taxon>
        <taxon>Euthyneura</taxon>
        <taxon>Panpulmonata</taxon>
        <taxon>Sacoglossa</taxon>
        <taxon>Placobranchoidea</taxon>
        <taxon>Plakobranchidae</taxon>
        <taxon>Plakobranchus</taxon>
    </lineage>
</organism>
<evidence type="ECO:0008006" key="3">
    <source>
        <dbReference type="Google" id="ProtNLM"/>
    </source>
</evidence>
<dbReference type="Proteomes" id="UP000735302">
    <property type="component" value="Unassembled WGS sequence"/>
</dbReference>
<evidence type="ECO:0000313" key="1">
    <source>
        <dbReference type="EMBL" id="GFO17555.1"/>
    </source>
</evidence>
<accession>A0AAV4BDD2</accession>
<gene>
    <name evidence="1" type="ORF">PoB_004406000</name>
</gene>
<dbReference type="AlphaFoldDB" id="A0AAV4BDD2"/>
<proteinExistence type="predicted"/>